<reference evidence="1 2" key="1">
    <citation type="submission" date="2018-08" db="EMBL/GenBank/DDBJ databases">
        <title>A genome reference for cultivated species of the human gut microbiota.</title>
        <authorList>
            <person name="Zou Y."/>
            <person name="Xue W."/>
            <person name="Luo G."/>
        </authorList>
    </citation>
    <scope>NUCLEOTIDE SEQUENCE [LARGE SCALE GENOMIC DNA]</scope>
    <source>
        <strain evidence="1 2">OM03-4</strain>
    </source>
</reference>
<organism evidence="1 2">
    <name type="scientific">Bacteroides uniformis</name>
    <dbReference type="NCBI Taxonomy" id="820"/>
    <lineage>
        <taxon>Bacteria</taxon>
        <taxon>Pseudomonadati</taxon>
        <taxon>Bacteroidota</taxon>
        <taxon>Bacteroidia</taxon>
        <taxon>Bacteroidales</taxon>
        <taxon>Bacteroidaceae</taxon>
        <taxon>Bacteroides</taxon>
    </lineage>
</organism>
<sequence>MEVKNGIIIDGVLHELVETKRNDCLKCSLRDLCQNEFGNECLCWIALASELEMINNEFKCRGKVTVTLSHEESKNVGEIYRNGVKIDKEEL</sequence>
<dbReference type="RefSeq" id="WP_117600640.1">
    <property type="nucleotide sequence ID" value="NZ_QSVA01000009.1"/>
</dbReference>
<dbReference type="EMBL" id="QSVA01000009">
    <property type="protein sequence ID" value="RGN93600.1"/>
    <property type="molecule type" value="Genomic_DNA"/>
</dbReference>
<protein>
    <submittedName>
        <fullName evidence="1">Uncharacterized protein</fullName>
    </submittedName>
</protein>
<evidence type="ECO:0000313" key="1">
    <source>
        <dbReference type="EMBL" id="RGN93600.1"/>
    </source>
</evidence>
<name>A0A3E5EXD7_BACUN</name>
<proteinExistence type="predicted"/>
<dbReference type="Proteomes" id="UP000260759">
    <property type="component" value="Unassembled WGS sequence"/>
</dbReference>
<accession>A0A3E5EXD7</accession>
<dbReference type="AlphaFoldDB" id="A0A3E5EXD7"/>
<gene>
    <name evidence="1" type="ORF">DXB37_12085</name>
</gene>
<comment type="caution">
    <text evidence="1">The sequence shown here is derived from an EMBL/GenBank/DDBJ whole genome shotgun (WGS) entry which is preliminary data.</text>
</comment>
<evidence type="ECO:0000313" key="2">
    <source>
        <dbReference type="Proteomes" id="UP000260759"/>
    </source>
</evidence>